<dbReference type="AlphaFoldDB" id="A0A0N1HB20"/>
<reference evidence="2 3" key="1">
    <citation type="submission" date="2015-06" db="EMBL/GenBank/DDBJ databases">
        <title>Draft genome of the ant-associated black yeast Phialophora attae CBS 131958.</title>
        <authorList>
            <person name="Moreno L.F."/>
            <person name="Stielow B.J."/>
            <person name="de Hoog S."/>
            <person name="Vicente V.A."/>
            <person name="Weiss V.A."/>
            <person name="de Vries M."/>
            <person name="Cruz L.M."/>
            <person name="Souza E.M."/>
        </authorList>
    </citation>
    <scope>NUCLEOTIDE SEQUENCE [LARGE SCALE GENOMIC DNA]</scope>
    <source>
        <strain evidence="2 3">CBS 131958</strain>
    </source>
</reference>
<dbReference type="GeneID" id="28741676"/>
<proteinExistence type="predicted"/>
<protein>
    <recommendedName>
        <fullName evidence="1">Hydantoinase/oxoprolinase N-terminal domain-containing protein</fullName>
    </recommendedName>
</protein>
<evidence type="ECO:0000313" key="2">
    <source>
        <dbReference type="EMBL" id="KPI41376.1"/>
    </source>
</evidence>
<evidence type="ECO:0000259" key="1">
    <source>
        <dbReference type="Pfam" id="PF05378"/>
    </source>
</evidence>
<comment type="caution">
    <text evidence="2">The sequence shown here is derived from an EMBL/GenBank/DDBJ whole genome shotgun (WGS) entry which is preliminary data.</text>
</comment>
<dbReference type="OrthoDB" id="5404895at2759"/>
<dbReference type="InterPro" id="IPR008040">
    <property type="entry name" value="Hydant_A_N"/>
</dbReference>
<accession>A0A0N1HB20</accession>
<sequence length="141" mass="15227">MGSMGAPQRARYRIGVDVGTYNSRRDHWHQRGNQAVVNSSGVSLDDIGCVIIGTTHFVNAVVQRSPDLERVAVVRLCGGSTEGFGLGVPPFVDYPAELKEMIYGGSYFCNGGHQITSEELSPLDESELATVANGIVRDENQ</sequence>
<dbReference type="RefSeq" id="XP_018001339.1">
    <property type="nucleotide sequence ID" value="XM_018149796.1"/>
</dbReference>
<keyword evidence="3" id="KW-1185">Reference proteome</keyword>
<dbReference type="Proteomes" id="UP000038010">
    <property type="component" value="Unassembled WGS sequence"/>
</dbReference>
<gene>
    <name evidence="2" type="ORF">AB675_9278</name>
</gene>
<dbReference type="VEuPathDB" id="FungiDB:AB675_9278"/>
<dbReference type="EMBL" id="LFJN01000009">
    <property type="protein sequence ID" value="KPI41376.1"/>
    <property type="molecule type" value="Genomic_DNA"/>
</dbReference>
<feature type="domain" description="Hydantoinase/oxoprolinase N-terminal" evidence="1">
    <location>
        <begin position="36"/>
        <end position="135"/>
    </location>
</feature>
<evidence type="ECO:0000313" key="3">
    <source>
        <dbReference type="Proteomes" id="UP000038010"/>
    </source>
</evidence>
<dbReference type="Pfam" id="PF05378">
    <property type="entry name" value="Hydant_A_N"/>
    <property type="match status" value="1"/>
</dbReference>
<organism evidence="2 3">
    <name type="scientific">Cyphellophora attinorum</name>
    <dbReference type="NCBI Taxonomy" id="1664694"/>
    <lineage>
        <taxon>Eukaryota</taxon>
        <taxon>Fungi</taxon>
        <taxon>Dikarya</taxon>
        <taxon>Ascomycota</taxon>
        <taxon>Pezizomycotina</taxon>
        <taxon>Eurotiomycetes</taxon>
        <taxon>Chaetothyriomycetidae</taxon>
        <taxon>Chaetothyriales</taxon>
        <taxon>Cyphellophoraceae</taxon>
        <taxon>Cyphellophora</taxon>
    </lineage>
</organism>
<dbReference type="STRING" id="1664694.A0A0N1HB20"/>
<name>A0A0N1HB20_9EURO</name>